<evidence type="ECO:0000256" key="1">
    <source>
        <dbReference type="SAM" id="SignalP"/>
    </source>
</evidence>
<gene>
    <name evidence="2" type="ORF">DYU05_18160</name>
</gene>
<keyword evidence="3" id="KW-1185">Reference proteome</keyword>
<feature type="signal peptide" evidence="1">
    <location>
        <begin position="1"/>
        <end position="21"/>
    </location>
</feature>
<sequence length="255" mass="28977">MPVKCLLPLLLLLTLFTANVAAQQATGVTYRKISNTRMGNVLVTNLNNHEIRMSDEAGNFMIKASAGDSLEFSKTDYTPQRQAYNGYAMVVYMQPELKLGEVRVVGQTKRQELAEVMGSYRKQGTFYNGKPPALSFLTNPITGVYELFGKTPNRAKHFAQFAKKELELSEVDRRYNRTIVKRVTGMTDSTEVQRFMEYWKPSYEDLKIWAEYDLMKHIQSNYTYFKKNGNRAPELPKINAPASLGGPGPIKIKKP</sequence>
<evidence type="ECO:0000313" key="3">
    <source>
        <dbReference type="Proteomes" id="UP000260823"/>
    </source>
</evidence>
<name>A0A3E2NL76_9SPHI</name>
<dbReference type="OrthoDB" id="789400at2"/>
<reference evidence="2 3" key="1">
    <citation type="submission" date="2018-08" db="EMBL/GenBank/DDBJ databases">
        <title>Mucilaginibacter terrae sp. nov., isolated from manganese diggings.</title>
        <authorList>
            <person name="Huang Y."/>
            <person name="Zhou Z."/>
        </authorList>
    </citation>
    <scope>NUCLEOTIDE SEQUENCE [LARGE SCALE GENOMIC DNA]</scope>
    <source>
        <strain evidence="2 3">ZH6</strain>
    </source>
</reference>
<dbReference type="AlphaFoldDB" id="A0A3E2NL76"/>
<dbReference type="Proteomes" id="UP000260823">
    <property type="component" value="Unassembled WGS sequence"/>
</dbReference>
<evidence type="ECO:0008006" key="4">
    <source>
        <dbReference type="Google" id="ProtNLM"/>
    </source>
</evidence>
<proteinExistence type="predicted"/>
<feature type="chain" id="PRO_5017647506" description="Carboxypeptidase-like regulatory domain-containing protein" evidence="1">
    <location>
        <begin position="22"/>
        <end position="255"/>
    </location>
</feature>
<dbReference type="RefSeq" id="WP_117384567.1">
    <property type="nucleotide sequence ID" value="NZ_QWDE01000004.1"/>
</dbReference>
<dbReference type="EMBL" id="QWDE01000004">
    <property type="protein sequence ID" value="RFZ81746.1"/>
    <property type="molecule type" value="Genomic_DNA"/>
</dbReference>
<comment type="caution">
    <text evidence="2">The sequence shown here is derived from an EMBL/GenBank/DDBJ whole genome shotgun (WGS) entry which is preliminary data.</text>
</comment>
<accession>A0A3E2NL76</accession>
<evidence type="ECO:0000313" key="2">
    <source>
        <dbReference type="EMBL" id="RFZ81746.1"/>
    </source>
</evidence>
<protein>
    <recommendedName>
        <fullName evidence="4">Carboxypeptidase-like regulatory domain-containing protein</fullName>
    </recommendedName>
</protein>
<organism evidence="2 3">
    <name type="scientific">Mucilaginibacter terrenus</name>
    <dbReference type="NCBI Taxonomy" id="2482727"/>
    <lineage>
        <taxon>Bacteria</taxon>
        <taxon>Pseudomonadati</taxon>
        <taxon>Bacteroidota</taxon>
        <taxon>Sphingobacteriia</taxon>
        <taxon>Sphingobacteriales</taxon>
        <taxon>Sphingobacteriaceae</taxon>
        <taxon>Mucilaginibacter</taxon>
    </lineage>
</organism>
<keyword evidence="1" id="KW-0732">Signal</keyword>